<accession>A0A0G1S1D8</accession>
<dbReference type="Proteomes" id="UP000034502">
    <property type="component" value="Unassembled WGS sequence"/>
</dbReference>
<dbReference type="AlphaFoldDB" id="A0A0G1S1D8"/>
<dbReference type="EMBL" id="LCNU01000031">
    <property type="protein sequence ID" value="KKU63171.1"/>
    <property type="molecule type" value="Genomic_DNA"/>
</dbReference>
<proteinExistence type="predicted"/>
<sequence length="234" mass="26463">MKLVEFTLTLAGGKSLTFSTHTHGLIIKGKEYLAGNDGILIYTKTRRLKADSVVCQLSTNTSTLIPALHTLGLKYHPYFDRPEVVASQNNIAFYWSSSRLAAFYNRYSTSHLDYPKRRSVIKKAVAFLLETAKSKASFLPREMLAATREPIHLLGFYQGFPIFDNQTGFAKMLSRLGIHVDKNEVMISTPLDQHSREVRRLARQLETLLGIKASYKKNRVVFPASPSLLRELDL</sequence>
<gene>
    <name evidence="1" type="ORF">UX86_C0031G0001</name>
</gene>
<comment type="caution">
    <text evidence="1">The sequence shown here is derived from an EMBL/GenBank/DDBJ whole genome shotgun (WGS) entry which is preliminary data.</text>
</comment>
<name>A0A0G1S1D8_9BACT</name>
<evidence type="ECO:0000313" key="1">
    <source>
        <dbReference type="EMBL" id="KKU63171.1"/>
    </source>
</evidence>
<organism evidence="1 2">
    <name type="scientific">Candidatus Amesbacteria bacterium GW2011_GWC1_47_15</name>
    <dbReference type="NCBI Taxonomy" id="1618364"/>
    <lineage>
        <taxon>Bacteria</taxon>
        <taxon>Candidatus Amesiibacteriota</taxon>
    </lineage>
</organism>
<reference evidence="1 2" key="1">
    <citation type="journal article" date="2015" name="Nature">
        <title>rRNA introns, odd ribosomes, and small enigmatic genomes across a large radiation of phyla.</title>
        <authorList>
            <person name="Brown C.T."/>
            <person name="Hug L.A."/>
            <person name="Thomas B.C."/>
            <person name="Sharon I."/>
            <person name="Castelle C.J."/>
            <person name="Singh A."/>
            <person name="Wilkins M.J."/>
            <person name="Williams K.H."/>
            <person name="Banfield J.F."/>
        </authorList>
    </citation>
    <scope>NUCLEOTIDE SEQUENCE [LARGE SCALE GENOMIC DNA]</scope>
</reference>
<evidence type="ECO:0000313" key="2">
    <source>
        <dbReference type="Proteomes" id="UP000034502"/>
    </source>
</evidence>
<protein>
    <submittedName>
        <fullName evidence="1">Uncharacterized protein</fullName>
    </submittedName>
</protein>